<evidence type="ECO:0000256" key="4">
    <source>
        <dbReference type="ARBA" id="ARBA00022679"/>
    </source>
</evidence>
<feature type="domain" description="Porphobilinogen deaminase C-terminal" evidence="12">
    <location>
        <begin position="340"/>
        <end position="416"/>
    </location>
</feature>
<feature type="compositionally biased region" description="Polar residues" evidence="9">
    <location>
        <begin position="125"/>
        <end position="134"/>
    </location>
</feature>
<dbReference type="InterPro" id="IPR036803">
    <property type="entry name" value="Porphobilinogen_deaminase_C_sf"/>
</dbReference>
<dbReference type="Pfam" id="PF01379">
    <property type="entry name" value="Porphobil_deam"/>
    <property type="match status" value="1"/>
</dbReference>
<evidence type="ECO:0000313" key="14">
    <source>
        <dbReference type="Proteomes" id="UP000724874"/>
    </source>
</evidence>
<feature type="signal peptide" evidence="10">
    <location>
        <begin position="1"/>
        <end position="27"/>
    </location>
</feature>
<keyword evidence="10" id="KW-0732">Signal</keyword>
<keyword evidence="6" id="KW-0627">Porphyrin biosynthesis</keyword>
<evidence type="ECO:0000256" key="7">
    <source>
        <dbReference type="ARBA" id="ARBA00023444"/>
    </source>
</evidence>
<evidence type="ECO:0000256" key="5">
    <source>
        <dbReference type="ARBA" id="ARBA00023133"/>
    </source>
</evidence>
<dbReference type="OrthoDB" id="564646at2759"/>
<evidence type="ECO:0000259" key="11">
    <source>
        <dbReference type="Pfam" id="PF01379"/>
    </source>
</evidence>
<accession>A0A9P5TF28</accession>
<dbReference type="Pfam" id="PF03900">
    <property type="entry name" value="Porphobil_deamC"/>
    <property type="match status" value="1"/>
</dbReference>
<evidence type="ECO:0000256" key="10">
    <source>
        <dbReference type="SAM" id="SignalP"/>
    </source>
</evidence>
<dbReference type="PANTHER" id="PTHR11557:SF0">
    <property type="entry name" value="PORPHOBILINOGEN DEAMINASE"/>
    <property type="match status" value="1"/>
</dbReference>
<dbReference type="InterPro" id="IPR022417">
    <property type="entry name" value="Porphobilin_deaminase_N"/>
</dbReference>
<feature type="domain" description="Porphobilinogen deaminase N-terminal" evidence="11">
    <location>
        <begin position="160"/>
        <end position="326"/>
    </location>
</feature>
<dbReference type="Gene3D" id="3.40.190.10">
    <property type="entry name" value="Periplasmic binding protein-like II"/>
    <property type="match status" value="2"/>
</dbReference>
<dbReference type="Gene3D" id="3.30.160.40">
    <property type="entry name" value="Porphobilinogen deaminase, C-terminal domain"/>
    <property type="match status" value="1"/>
</dbReference>
<dbReference type="SUPFAM" id="SSF53850">
    <property type="entry name" value="Periplasmic binding protein-like II"/>
    <property type="match status" value="1"/>
</dbReference>
<feature type="chain" id="PRO_5040237717" description="hydroxymethylbilane synthase" evidence="10">
    <location>
        <begin position="28"/>
        <end position="452"/>
    </location>
</feature>
<dbReference type="NCBIfam" id="TIGR00212">
    <property type="entry name" value="hemC"/>
    <property type="match status" value="1"/>
</dbReference>
<evidence type="ECO:0000256" key="2">
    <source>
        <dbReference type="ARBA" id="ARBA00005638"/>
    </source>
</evidence>
<dbReference type="EMBL" id="JADNYJ010000258">
    <property type="protein sequence ID" value="KAF8872675.1"/>
    <property type="molecule type" value="Genomic_DNA"/>
</dbReference>
<name>A0A9P5TF28_GYMJU</name>
<protein>
    <recommendedName>
        <fullName evidence="3">hydroxymethylbilane synthase</fullName>
        <ecNumber evidence="3">2.5.1.61</ecNumber>
    </recommendedName>
    <alternativeName>
        <fullName evidence="8">Pre-uroporphyrinogen synthase</fullName>
    </alternativeName>
</protein>
<dbReference type="SUPFAM" id="SSF54782">
    <property type="entry name" value="Porphobilinogen deaminase (hydroxymethylbilane synthase), C-terminal domain"/>
    <property type="match status" value="1"/>
</dbReference>
<dbReference type="InterPro" id="IPR022418">
    <property type="entry name" value="Porphobilinogen_deaminase_C"/>
</dbReference>
<dbReference type="GO" id="GO:0005737">
    <property type="term" value="C:cytoplasm"/>
    <property type="evidence" value="ECO:0007669"/>
    <property type="project" value="TreeGrafter"/>
</dbReference>
<dbReference type="PRINTS" id="PR00151">
    <property type="entry name" value="PORPHBDMNASE"/>
</dbReference>
<comment type="pathway">
    <text evidence="7">Porphyrin-containing compound metabolism.</text>
</comment>
<dbReference type="InterPro" id="IPR000860">
    <property type="entry name" value="HemC"/>
</dbReference>
<gene>
    <name evidence="13" type="ORF">CPB84DRAFT_1967354</name>
</gene>
<evidence type="ECO:0000256" key="1">
    <source>
        <dbReference type="ARBA" id="ARBA00001916"/>
    </source>
</evidence>
<comment type="caution">
    <text evidence="13">The sequence shown here is derived from an EMBL/GenBank/DDBJ whole genome shotgun (WGS) entry which is preliminary data.</text>
</comment>
<dbReference type="AlphaFoldDB" id="A0A9P5TF28"/>
<sequence>MSFNSNKTSNFFFVLFFLALQLFSVLAAPVALPVAAPVLEPIALPAPVLNNPTTLLGRIYHPAAKVNTARAPAVADIAEPIILREGDTSSARVSQEDIIEDALLSRADRFQRRMERASKRGARSLSASSENADTGSDPDKYVLAAFQELYPPSAKDDTLPLFTTSWKSSLDKELEVALKDGEVDMLIHSCKDVPTTLPDGCVLSAILEREDPVDSLVVKKGKEWKTLDDLPKGSVVGTSSVRRVAQLKRKYPDFKFLDVRGNLNTRMAKLDAPDGPYAALVLAKAGLVRLGWGDRISSDISPPTLFHAVSQGALAIEVRSDDTEALELCKKIAHRESEWKCYAERACLRVLEGGCSVPVGVASSLVIDTQKGGEILTLTGSVTALDGSEHVEQTLSEPVSSLEDVEKVGVKLAKILMDSGAKKILDDINVDREQRVAEAKIEDQVKATESVV</sequence>
<proteinExistence type="inferred from homology"/>
<keyword evidence="14" id="KW-1185">Reference proteome</keyword>
<dbReference type="FunFam" id="3.40.190.10:FF:000005">
    <property type="entry name" value="Porphobilinogen deaminase"/>
    <property type="match status" value="1"/>
</dbReference>
<evidence type="ECO:0000256" key="9">
    <source>
        <dbReference type="SAM" id="MobiDB-lite"/>
    </source>
</evidence>
<evidence type="ECO:0000256" key="3">
    <source>
        <dbReference type="ARBA" id="ARBA00012655"/>
    </source>
</evidence>
<dbReference type="Proteomes" id="UP000724874">
    <property type="component" value="Unassembled WGS sequence"/>
</dbReference>
<evidence type="ECO:0000256" key="8">
    <source>
        <dbReference type="ARBA" id="ARBA00030685"/>
    </source>
</evidence>
<comment type="cofactor">
    <cofactor evidence="1">
        <name>dipyrromethane</name>
        <dbReference type="ChEBI" id="CHEBI:60342"/>
    </cofactor>
</comment>
<organism evidence="13 14">
    <name type="scientific">Gymnopilus junonius</name>
    <name type="common">Spectacular rustgill mushroom</name>
    <name type="synonym">Gymnopilus spectabilis subsp. junonius</name>
    <dbReference type="NCBI Taxonomy" id="109634"/>
    <lineage>
        <taxon>Eukaryota</taxon>
        <taxon>Fungi</taxon>
        <taxon>Dikarya</taxon>
        <taxon>Basidiomycota</taxon>
        <taxon>Agaricomycotina</taxon>
        <taxon>Agaricomycetes</taxon>
        <taxon>Agaricomycetidae</taxon>
        <taxon>Agaricales</taxon>
        <taxon>Agaricineae</taxon>
        <taxon>Hymenogastraceae</taxon>
        <taxon>Gymnopilus</taxon>
    </lineage>
</organism>
<reference evidence="13" key="1">
    <citation type="submission" date="2020-11" db="EMBL/GenBank/DDBJ databases">
        <authorList>
            <consortium name="DOE Joint Genome Institute"/>
            <person name="Ahrendt S."/>
            <person name="Riley R."/>
            <person name="Andreopoulos W."/>
            <person name="LaButti K."/>
            <person name="Pangilinan J."/>
            <person name="Ruiz-duenas F.J."/>
            <person name="Barrasa J.M."/>
            <person name="Sanchez-Garcia M."/>
            <person name="Camarero S."/>
            <person name="Miyauchi S."/>
            <person name="Serrano A."/>
            <person name="Linde D."/>
            <person name="Babiker R."/>
            <person name="Drula E."/>
            <person name="Ayuso-Fernandez I."/>
            <person name="Pacheco R."/>
            <person name="Padilla G."/>
            <person name="Ferreira P."/>
            <person name="Barriuso J."/>
            <person name="Kellner H."/>
            <person name="Castanera R."/>
            <person name="Alfaro M."/>
            <person name="Ramirez L."/>
            <person name="Pisabarro A.G."/>
            <person name="Kuo A."/>
            <person name="Tritt A."/>
            <person name="Lipzen A."/>
            <person name="He G."/>
            <person name="Yan M."/>
            <person name="Ng V."/>
            <person name="Cullen D."/>
            <person name="Martin F."/>
            <person name="Rosso M.-N."/>
            <person name="Henrissat B."/>
            <person name="Hibbett D."/>
            <person name="Martinez A.T."/>
            <person name="Grigoriev I.V."/>
        </authorList>
    </citation>
    <scope>NUCLEOTIDE SEQUENCE</scope>
    <source>
        <strain evidence="13">AH 44721</strain>
    </source>
</reference>
<dbReference type="PANTHER" id="PTHR11557">
    <property type="entry name" value="PORPHOBILINOGEN DEAMINASE"/>
    <property type="match status" value="1"/>
</dbReference>
<evidence type="ECO:0000313" key="13">
    <source>
        <dbReference type="EMBL" id="KAF8872675.1"/>
    </source>
</evidence>
<evidence type="ECO:0000259" key="12">
    <source>
        <dbReference type="Pfam" id="PF03900"/>
    </source>
</evidence>
<keyword evidence="4" id="KW-0808">Transferase</keyword>
<dbReference type="GO" id="GO:0006783">
    <property type="term" value="P:heme biosynthetic process"/>
    <property type="evidence" value="ECO:0007669"/>
    <property type="project" value="UniProtKB-KW"/>
</dbReference>
<keyword evidence="5" id="KW-0350">Heme biosynthesis</keyword>
<feature type="region of interest" description="Disordered" evidence="9">
    <location>
        <begin position="117"/>
        <end position="137"/>
    </location>
</feature>
<comment type="similarity">
    <text evidence="2">Belongs to the HMBS family.</text>
</comment>
<dbReference type="EC" id="2.5.1.61" evidence="3"/>
<evidence type="ECO:0000256" key="6">
    <source>
        <dbReference type="ARBA" id="ARBA00023244"/>
    </source>
</evidence>
<dbReference type="GO" id="GO:0004418">
    <property type="term" value="F:hydroxymethylbilane synthase activity"/>
    <property type="evidence" value="ECO:0007669"/>
    <property type="project" value="UniProtKB-EC"/>
</dbReference>